<comment type="similarity">
    <text evidence="2">Belongs to the MORC ATPase protein family.</text>
</comment>
<accession>A0A8T2SBM2</accession>
<proteinExistence type="inferred from homology"/>
<keyword evidence="11" id="KW-0943">RNA-mediated gene silencing</keyword>
<evidence type="ECO:0000256" key="14">
    <source>
        <dbReference type="SAM" id="MobiDB-lite"/>
    </source>
</evidence>
<feature type="region of interest" description="Disordered" evidence="14">
    <location>
        <begin position="895"/>
        <end position="922"/>
    </location>
</feature>
<dbReference type="Gene3D" id="3.30.565.10">
    <property type="entry name" value="Histidine kinase-like ATPase, C-terminal domain"/>
    <property type="match status" value="1"/>
</dbReference>
<evidence type="ECO:0000256" key="5">
    <source>
        <dbReference type="ARBA" id="ARBA00022759"/>
    </source>
</evidence>
<keyword evidence="8" id="KW-0067">ATP-binding</keyword>
<comment type="subcellular location">
    <subcellularLocation>
        <location evidence="1">Nucleus</location>
    </subcellularLocation>
</comment>
<evidence type="ECO:0000256" key="7">
    <source>
        <dbReference type="ARBA" id="ARBA00022801"/>
    </source>
</evidence>
<feature type="region of interest" description="Disordered" evidence="14">
    <location>
        <begin position="17"/>
        <end position="59"/>
    </location>
</feature>
<keyword evidence="17" id="KW-1185">Reference proteome</keyword>
<reference evidence="16" key="1">
    <citation type="submission" date="2021-08" db="EMBL/GenBank/DDBJ databases">
        <title>WGS assembly of Ceratopteris richardii.</title>
        <authorList>
            <person name="Marchant D.B."/>
            <person name="Chen G."/>
            <person name="Jenkins J."/>
            <person name="Shu S."/>
            <person name="Leebens-Mack J."/>
            <person name="Grimwood J."/>
            <person name="Schmutz J."/>
            <person name="Soltis P."/>
            <person name="Soltis D."/>
            <person name="Chen Z.-H."/>
        </authorList>
    </citation>
    <scope>NUCLEOTIDE SEQUENCE</scope>
    <source>
        <strain evidence="16">Whitten #5841</strain>
        <tissue evidence="16">Leaf</tissue>
    </source>
</reference>
<dbReference type="OrthoDB" id="757982at2759"/>
<dbReference type="Pfam" id="PF13589">
    <property type="entry name" value="HATPase_c_3"/>
    <property type="match status" value="1"/>
</dbReference>
<organism evidence="16 17">
    <name type="scientific">Ceratopteris richardii</name>
    <name type="common">Triangle waterfern</name>
    <dbReference type="NCBI Taxonomy" id="49495"/>
    <lineage>
        <taxon>Eukaryota</taxon>
        <taxon>Viridiplantae</taxon>
        <taxon>Streptophyta</taxon>
        <taxon>Embryophyta</taxon>
        <taxon>Tracheophyta</taxon>
        <taxon>Polypodiopsida</taxon>
        <taxon>Polypodiidae</taxon>
        <taxon>Polypodiales</taxon>
        <taxon>Pteridineae</taxon>
        <taxon>Pteridaceae</taxon>
        <taxon>Parkerioideae</taxon>
        <taxon>Ceratopteris</taxon>
    </lineage>
</organism>
<dbReference type="FunFam" id="3.30.565.10:FF:000075">
    <property type="entry name" value="MORC family CW-type zinc finger protein 4"/>
    <property type="match status" value="1"/>
</dbReference>
<dbReference type="GO" id="GO:0005634">
    <property type="term" value="C:nucleus"/>
    <property type="evidence" value="ECO:0007669"/>
    <property type="project" value="UniProtKB-SubCell"/>
</dbReference>
<name>A0A8T2SBM2_CERRI</name>
<keyword evidence="12" id="KW-0234">DNA repair</keyword>
<dbReference type="GO" id="GO:0005524">
    <property type="term" value="F:ATP binding"/>
    <property type="evidence" value="ECO:0007669"/>
    <property type="project" value="UniProtKB-KW"/>
</dbReference>
<keyword evidence="13" id="KW-0539">Nucleus</keyword>
<dbReference type="InterPro" id="IPR041006">
    <property type="entry name" value="Morc_S5"/>
</dbReference>
<keyword evidence="9" id="KW-0156">Chromatin regulator</keyword>
<evidence type="ECO:0000256" key="4">
    <source>
        <dbReference type="ARBA" id="ARBA00022741"/>
    </source>
</evidence>
<evidence type="ECO:0000256" key="1">
    <source>
        <dbReference type="ARBA" id="ARBA00004123"/>
    </source>
</evidence>
<feature type="compositionally biased region" description="Polar residues" evidence="14">
    <location>
        <begin position="697"/>
        <end position="706"/>
    </location>
</feature>
<evidence type="ECO:0000256" key="12">
    <source>
        <dbReference type="ARBA" id="ARBA00023204"/>
    </source>
</evidence>
<comment type="caution">
    <text evidence="16">The sequence shown here is derived from an EMBL/GenBank/DDBJ whole genome shotgun (WGS) entry which is preliminary data.</text>
</comment>
<evidence type="ECO:0000256" key="10">
    <source>
        <dbReference type="ARBA" id="ARBA00023054"/>
    </source>
</evidence>
<evidence type="ECO:0000256" key="2">
    <source>
        <dbReference type="ARBA" id="ARBA00007845"/>
    </source>
</evidence>
<keyword evidence="4" id="KW-0547">Nucleotide-binding</keyword>
<dbReference type="AlphaFoldDB" id="A0A8T2SBM2"/>
<dbReference type="PANTHER" id="PTHR23336:SF80">
    <property type="entry name" value="PROTEIN MICRORCHIDIA 7-LIKE"/>
    <property type="match status" value="1"/>
</dbReference>
<dbReference type="GO" id="GO:0031349">
    <property type="term" value="P:positive regulation of defense response"/>
    <property type="evidence" value="ECO:0007669"/>
    <property type="project" value="UniProtKB-ARBA"/>
</dbReference>
<feature type="region of interest" description="Disordered" evidence="14">
    <location>
        <begin position="669"/>
        <end position="708"/>
    </location>
</feature>
<dbReference type="GO" id="GO:0006281">
    <property type="term" value="P:DNA repair"/>
    <property type="evidence" value="ECO:0007669"/>
    <property type="project" value="UniProtKB-KW"/>
</dbReference>
<keyword evidence="6" id="KW-0227">DNA damage</keyword>
<dbReference type="Proteomes" id="UP000825935">
    <property type="component" value="Chromosome 21"/>
</dbReference>
<dbReference type="PANTHER" id="PTHR23336">
    <property type="entry name" value="ZINC FINGER CW-TYPE COILED-COIL DOMAIN PROTEIN 3"/>
    <property type="match status" value="1"/>
</dbReference>
<dbReference type="GO" id="GO:0031047">
    <property type="term" value="P:regulatory ncRNA-mediated gene silencing"/>
    <property type="evidence" value="ECO:0007669"/>
    <property type="project" value="UniProtKB-KW"/>
</dbReference>
<keyword evidence="5" id="KW-0255">Endonuclease</keyword>
<feature type="compositionally biased region" description="Basic and acidic residues" evidence="14">
    <location>
        <begin position="895"/>
        <end position="916"/>
    </location>
</feature>
<evidence type="ECO:0000256" key="9">
    <source>
        <dbReference type="ARBA" id="ARBA00022853"/>
    </source>
</evidence>
<sequence>MESSALSYSRDVFPNAVSVSSDDEVEGSSMWVLQEDDASSEQLPDFSEALSPTADSNSSVIPFAPSASRHDELQNTVERRQFWKSGDFSNSAQHGASFGTQGMDHVRVHPKFLHSNATSHKWVLGAIAELLDNAVDEIRNGATFVKVDVQRNPRNGEPMLVIEDDGGGMDPDCMRHCMSLGYSAKSKLSNTIGQYGNGFKTSTMRLGADVVVFSRCGGEKPTQSIGMISYTFLTTTGQNDVVIPIVDFHIEAVGIRKLIRSNTEDWVQSLETIEHWSPYPSQKELLNQFESMSGHGTRVVIYNLWQDEEGHLELDFDAHPRDIQIKSTTRDEKNLKLAARHPSCKNYLTYKHSLRTYVSFLYLHLPAQFHIYLRGEEVHLYSLQNDMMLVEQVIYRPKDSKYSKAVVTLGFVKDAKEHVDVSGFNVYHKNRLIKPFWRLWNTSGTQGRGIIAILEANFVEPAHDKQGFERTVVLTRLEARLIEMQKKYWFKHCHEIGYTNSSLKESAESRQANKKLIENCVDNKSAGAVCRDNVSTKVSIATSTTENAEFRLSVGAGVNAHDSHPINHISRMGVVPPKWLQTIDMQQPINPDFGWIDRTANSVGYRRDAADIQTAITSCSPNMMPASHLQMASFNPSEVKMQDLCSSSSAMMVPVTIDLDLADANITQVARPETSSRESSVSQKTMTKDVQCGSDIPTGTGNTHANSYLDVVTPGSRKRQCVEQRADNHMSYLPPRSEERSAEFVGFKDNFGCLQYGMLISEHSNPQNFVSKESHSEIFDNLSLRVGTLARTETLQSLRDISVHSTGAVIESMPPDSAENAIDDGVSLSLAKPRKAQDGNRVVTSTAMNGGTHRHSLNRSLYKWLAVESMLSDTNAVTLDADAHSHGKPLRPLEEAAHDRSPHEVVRSVPSDHTEQEDINGSVQMSSCRDIISLPTNASVDAANMCAILVDEYNKMTEQDRLLVARHQIEYLQQSIHTVGVEITDLKEKLRKHRELEQLELRKLDMELNAALSRLEELRG</sequence>
<evidence type="ECO:0000313" key="17">
    <source>
        <dbReference type="Proteomes" id="UP000825935"/>
    </source>
</evidence>
<dbReference type="InterPro" id="IPR036890">
    <property type="entry name" value="HATPase_C_sf"/>
</dbReference>
<dbReference type="GO" id="GO:0006325">
    <property type="term" value="P:chromatin organization"/>
    <property type="evidence" value="ECO:0007669"/>
    <property type="project" value="UniProtKB-KW"/>
</dbReference>
<keyword evidence="3" id="KW-0540">Nuclease</keyword>
<dbReference type="EMBL" id="CM035426">
    <property type="protein sequence ID" value="KAH7314912.1"/>
    <property type="molecule type" value="Genomic_DNA"/>
</dbReference>
<evidence type="ECO:0000313" key="16">
    <source>
        <dbReference type="EMBL" id="KAH7314912.1"/>
    </source>
</evidence>
<dbReference type="GO" id="GO:0016887">
    <property type="term" value="F:ATP hydrolysis activity"/>
    <property type="evidence" value="ECO:0007669"/>
    <property type="project" value="InterPro"/>
</dbReference>
<gene>
    <name evidence="16" type="ORF">KP509_21G027000</name>
</gene>
<dbReference type="GO" id="GO:0004519">
    <property type="term" value="F:endonuclease activity"/>
    <property type="evidence" value="ECO:0007669"/>
    <property type="project" value="UniProtKB-KW"/>
</dbReference>
<evidence type="ECO:0000256" key="8">
    <source>
        <dbReference type="ARBA" id="ARBA00022840"/>
    </source>
</evidence>
<evidence type="ECO:0000256" key="6">
    <source>
        <dbReference type="ARBA" id="ARBA00022763"/>
    </source>
</evidence>
<dbReference type="Pfam" id="PF17942">
    <property type="entry name" value="Morc6_S5"/>
    <property type="match status" value="1"/>
</dbReference>
<evidence type="ECO:0000256" key="11">
    <source>
        <dbReference type="ARBA" id="ARBA00023158"/>
    </source>
</evidence>
<evidence type="ECO:0000259" key="15">
    <source>
        <dbReference type="Pfam" id="PF17942"/>
    </source>
</evidence>
<evidence type="ECO:0000256" key="3">
    <source>
        <dbReference type="ARBA" id="ARBA00022722"/>
    </source>
</evidence>
<protein>
    <recommendedName>
        <fullName evidence="15">Morc S5 domain-containing protein</fullName>
    </recommendedName>
</protein>
<dbReference type="SUPFAM" id="SSF55874">
    <property type="entry name" value="ATPase domain of HSP90 chaperone/DNA topoisomerase II/histidine kinase"/>
    <property type="match status" value="1"/>
</dbReference>
<keyword evidence="10" id="KW-0175">Coiled coil</keyword>
<dbReference type="InterPro" id="IPR045261">
    <property type="entry name" value="MORC_ATPase"/>
</dbReference>
<evidence type="ECO:0000256" key="13">
    <source>
        <dbReference type="ARBA" id="ARBA00023242"/>
    </source>
</evidence>
<feature type="domain" description="Morc S5" evidence="15">
    <location>
        <begin position="352"/>
        <end position="489"/>
    </location>
</feature>
<keyword evidence="7" id="KW-0378">Hydrolase</keyword>